<dbReference type="PANTHER" id="PTHR21064">
    <property type="entry name" value="AMINOGLYCOSIDE PHOSPHOTRANSFERASE DOMAIN-CONTAINING PROTEIN-RELATED"/>
    <property type="match status" value="1"/>
</dbReference>
<dbReference type="GO" id="GO:0019202">
    <property type="term" value="F:amino acid kinase activity"/>
    <property type="evidence" value="ECO:0007669"/>
    <property type="project" value="TreeGrafter"/>
</dbReference>
<evidence type="ECO:0000259" key="2">
    <source>
        <dbReference type="Pfam" id="PF01636"/>
    </source>
</evidence>
<sequence>MVKEAIDVSKVPLEEVAELVREFGMGDLSIPPEKLFGGYSGSNFKVMDRSQFTAVLKVCHSYTKAEVEGQARMQGYLGQAGFKQACAALPLRSSPEIDRSPELTAEFVTTSKAGDPAMMLTFCDGKAADAVIEGGADAGHVLEGIGENLAELHMVPLAEGLRRYEDGACCDLGKHVSGEFLPLLRGNKYTKDHPYTKFYEEQRDALELAVKAQGLPLGILHGDPFLDNILVDPNSGDFKAFVDFEDACVGPLLFDVACCAAANCYRQSDNTLNVGLLRRFLRGYTRRRSFHQTEIDNFIPFMKVALLCNCSWRFMNFNIHHREIENCRNAHVELQNRIIELEKAFLARRVISALKPATLLKPIYFSVAAFLGCAFLKLFKTKGSA</sequence>
<evidence type="ECO:0000313" key="4">
    <source>
        <dbReference type="Proteomes" id="UP001190700"/>
    </source>
</evidence>
<accession>A0AAE0FEK0</accession>
<comment type="caution">
    <text evidence="3">The sequence shown here is derived from an EMBL/GenBank/DDBJ whole genome shotgun (WGS) entry which is preliminary data.</text>
</comment>
<evidence type="ECO:0000256" key="1">
    <source>
        <dbReference type="ARBA" id="ARBA00038240"/>
    </source>
</evidence>
<dbReference type="AlphaFoldDB" id="A0AAE0FEK0"/>
<keyword evidence="4" id="KW-1185">Reference proteome</keyword>
<reference evidence="3 4" key="1">
    <citation type="journal article" date="2015" name="Genome Biol. Evol.">
        <title>Comparative Genomics of a Bacterivorous Green Alga Reveals Evolutionary Causalities and Consequences of Phago-Mixotrophic Mode of Nutrition.</title>
        <authorList>
            <person name="Burns J.A."/>
            <person name="Paasch A."/>
            <person name="Narechania A."/>
            <person name="Kim E."/>
        </authorList>
    </citation>
    <scope>NUCLEOTIDE SEQUENCE [LARGE SCALE GENOMIC DNA]</scope>
    <source>
        <strain evidence="3 4">PLY_AMNH</strain>
    </source>
</reference>
<organism evidence="3 4">
    <name type="scientific">Cymbomonas tetramitiformis</name>
    <dbReference type="NCBI Taxonomy" id="36881"/>
    <lineage>
        <taxon>Eukaryota</taxon>
        <taxon>Viridiplantae</taxon>
        <taxon>Chlorophyta</taxon>
        <taxon>Pyramimonadophyceae</taxon>
        <taxon>Pyramimonadales</taxon>
        <taxon>Pyramimonadaceae</taxon>
        <taxon>Cymbomonas</taxon>
    </lineage>
</organism>
<proteinExistence type="inferred from homology"/>
<dbReference type="InterPro" id="IPR050249">
    <property type="entry name" value="Pseudomonas-type_ThrB"/>
</dbReference>
<name>A0AAE0FEK0_9CHLO</name>
<dbReference type="SUPFAM" id="SSF56112">
    <property type="entry name" value="Protein kinase-like (PK-like)"/>
    <property type="match status" value="1"/>
</dbReference>
<comment type="similarity">
    <text evidence="1">Belongs to the pseudomonas-type ThrB family.</text>
</comment>
<protein>
    <recommendedName>
        <fullName evidence="2">Aminoglycoside phosphotransferase domain-containing protein</fullName>
    </recommendedName>
</protein>
<evidence type="ECO:0000313" key="3">
    <source>
        <dbReference type="EMBL" id="KAK3258267.1"/>
    </source>
</evidence>
<dbReference type="InterPro" id="IPR002575">
    <property type="entry name" value="Aminoglycoside_PTrfase"/>
</dbReference>
<dbReference type="InterPro" id="IPR011009">
    <property type="entry name" value="Kinase-like_dom_sf"/>
</dbReference>
<dbReference type="EMBL" id="LGRX02019669">
    <property type="protein sequence ID" value="KAK3258267.1"/>
    <property type="molecule type" value="Genomic_DNA"/>
</dbReference>
<dbReference type="Pfam" id="PF01636">
    <property type="entry name" value="APH"/>
    <property type="match status" value="1"/>
</dbReference>
<dbReference type="Proteomes" id="UP001190700">
    <property type="component" value="Unassembled WGS sequence"/>
</dbReference>
<feature type="domain" description="Aminoglycoside phosphotransferase" evidence="2">
    <location>
        <begin position="37"/>
        <end position="288"/>
    </location>
</feature>
<dbReference type="Gene3D" id="3.90.1200.10">
    <property type="match status" value="1"/>
</dbReference>
<dbReference type="PANTHER" id="PTHR21064:SF6">
    <property type="entry name" value="AMINOGLYCOSIDE PHOSPHOTRANSFERASE DOMAIN-CONTAINING PROTEIN"/>
    <property type="match status" value="1"/>
</dbReference>
<gene>
    <name evidence="3" type="ORF">CYMTET_32681</name>
</gene>